<organism evidence="3 5">
    <name type="scientific">Mycobacterium tuberculosis</name>
    <dbReference type="NCBI Taxonomy" id="1773"/>
    <lineage>
        <taxon>Bacteria</taxon>
        <taxon>Bacillati</taxon>
        <taxon>Actinomycetota</taxon>
        <taxon>Actinomycetes</taxon>
        <taxon>Mycobacteriales</taxon>
        <taxon>Mycobacteriaceae</taxon>
        <taxon>Mycobacterium</taxon>
        <taxon>Mycobacterium tuberculosis complex</taxon>
    </lineage>
</organism>
<evidence type="ECO:0000313" key="7">
    <source>
        <dbReference type="Proteomes" id="UP000046947"/>
    </source>
</evidence>
<name>A0A0U0RXQ6_MYCTX</name>
<evidence type="ECO:0000313" key="4">
    <source>
        <dbReference type="EMBL" id="COX05398.1"/>
    </source>
</evidence>
<dbReference type="EMBL" id="CSAE01000472">
    <property type="protein sequence ID" value="COW35046.1"/>
    <property type="molecule type" value="Genomic_DNA"/>
</dbReference>
<evidence type="ECO:0000313" key="3">
    <source>
        <dbReference type="EMBL" id="COW35046.1"/>
    </source>
</evidence>
<gene>
    <name evidence="1" type="ORF">ERS007688_03096</name>
    <name evidence="3" type="ORF">ERS007703_03463</name>
    <name evidence="4" type="ORF">ERS007739_00589</name>
    <name evidence="2" type="ORF">ERS027659_05249</name>
</gene>
<dbReference type="Proteomes" id="UP000050164">
    <property type="component" value="Unassembled WGS sequence"/>
</dbReference>
<dbReference type="Proteomes" id="UP000039021">
    <property type="component" value="Unassembled WGS sequence"/>
</dbReference>
<dbReference type="EMBL" id="CFOH01000612">
    <property type="protein sequence ID" value="CFE63115.1"/>
    <property type="molecule type" value="Genomic_DNA"/>
</dbReference>
<evidence type="ECO:0000313" key="2">
    <source>
        <dbReference type="EMBL" id="CKU59848.1"/>
    </source>
</evidence>
<reference evidence="4" key="1">
    <citation type="submission" date="2015-03" db="EMBL/GenBank/DDBJ databases">
        <authorList>
            <consortium name="Pathogen Informatics"/>
            <person name="Murphy D."/>
        </authorList>
    </citation>
    <scope>NUCLEOTIDE SEQUENCE</scope>
    <source>
        <strain evidence="4">N09902308</strain>
    </source>
</reference>
<dbReference type="Proteomes" id="UP000038802">
    <property type="component" value="Unassembled WGS sequence"/>
</dbReference>
<dbReference type="AlphaFoldDB" id="A0A0U0RXQ6"/>
<evidence type="ECO:0000313" key="1">
    <source>
        <dbReference type="EMBL" id="CFE63115.1"/>
    </source>
</evidence>
<evidence type="ECO:0000313" key="8">
    <source>
        <dbReference type="Proteomes" id="UP000050164"/>
    </source>
</evidence>
<dbReference type="EMBL" id="CNFT01002880">
    <property type="protein sequence ID" value="CKU59848.1"/>
    <property type="molecule type" value="Genomic_DNA"/>
</dbReference>
<protein>
    <submittedName>
        <fullName evidence="3">Uncharacterized protein</fullName>
    </submittedName>
</protein>
<evidence type="ECO:0000313" key="5">
    <source>
        <dbReference type="Proteomes" id="UP000038802"/>
    </source>
</evidence>
<reference evidence="3" key="2">
    <citation type="submission" date="2015-03" db="EMBL/GenBank/DDBJ databases">
        <authorList>
            <person name="Murphy D."/>
        </authorList>
    </citation>
    <scope>NUCLEOTIDE SEQUENCE [LARGE SCALE GENOMIC DNA]</scope>
    <source>
        <strain evidence="3">K00500041</strain>
    </source>
</reference>
<proteinExistence type="predicted"/>
<reference evidence="5 6" key="3">
    <citation type="submission" date="2015-03" db="EMBL/GenBank/DDBJ databases">
        <authorList>
            <consortium name="Pathogen Informatics"/>
        </authorList>
    </citation>
    <scope>NUCLEOTIDE SEQUENCE [LARGE SCALE GENOMIC DNA]</scope>
    <source>
        <strain evidence="2 8">Bir 185</strain>
        <strain evidence="1 7">H09601792</strain>
        <strain evidence="5">K00500041</strain>
        <strain evidence="6">N09902308</strain>
    </source>
</reference>
<accession>A0A0U0RXQ6</accession>
<sequence length="42" mass="4393">MQCATRGSIGFPHASRISATIVVVESADGSMKFAVPNRSLEA</sequence>
<evidence type="ECO:0000313" key="6">
    <source>
        <dbReference type="Proteomes" id="UP000039021"/>
    </source>
</evidence>
<dbReference type="EMBL" id="CSBK01000175">
    <property type="protein sequence ID" value="COX05398.1"/>
    <property type="molecule type" value="Genomic_DNA"/>
</dbReference>
<dbReference type="Proteomes" id="UP000046947">
    <property type="component" value="Unassembled WGS sequence"/>
</dbReference>